<keyword evidence="5 11" id="KW-0812">Transmembrane</keyword>
<dbReference type="InterPro" id="IPR037066">
    <property type="entry name" value="Plug_dom_sf"/>
</dbReference>
<evidence type="ECO:0000313" key="17">
    <source>
        <dbReference type="Proteomes" id="UP001529491"/>
    </source>
</evidence>
<dbReference type="Proteomes" id="UP001529491">
    <property type="component" value="Chromosome"/>
</dbReference>
<evidence type="ECO:0000256" key="2">
    <source>
        <dbReference type="ARBA" id="ARBA00008143"/>
    </source>
</evidence>
<feature type="domain" description="TonB-dependent receptor-like beta-barrel" evidence="14">
    <location>
        <begin position="205"/>
        <end position="643"/>
    </location>
</feature>
<evidence type="ECO:0000256" key="11">
    <source>
        <dbReference type="PROSITE-ProRule" id="PRU01360"/>
    </source>
</evidence>
<keyword evidence="9 16" id="KW-0675">Receptor</keyword>
<keyword evidence="3 11" id="KW-0813">Transport</keyword>
<dbReference type="Gene3D" id="2.40.170.20">
    <property type="entry name" value="TonB-dependent receptor, beta-barrel domain"/>
    <property type="match status" value="1"/>
</dbReference>
<dbReference type="Pfam" id="PF00593">
    <property type="entry name" value="TonB_dep_Rec_b-barrel"/>
    <property type="match status" value="1"/>
</dbReference>
<evidence type="ECO:0000259" key="15">
    <source>
        <dbReference type="Pfam" id="PF07715"/>
    </source>
</evidence>
<evidence type="ECO:0000256" key="7">
    <source>
        <dbReference type="ARBA" id="ARBA00023077"/>
    </source>
</evidence>
<feature type="chain" id="PRO_5046252160" evidence="13">
    <location>
        <begin position="24"/>
        <end position="684"/>
    </location>
</feature>
<accession>A0ABZ0JZ22</accession>
<feature type="signal peptide" evidence="13">
    <location>
        <begin position="1"/>
        <end position="23"/>
    </location>
</feature>
<evidence type="ECO:0000256" key="4">
    <source>
        <dbReference type="ARBA" id="ARBA00022452"/>
    </source>
</evidence>
<dbReference type="SUPFAM" id="SSF56935">
    <property type="entry name" value="Porins"/>
    <property type="match status" value="1"/>
</dbReference>
<dbReference type="RefSeq" id="WP_310469816.1">
    <property type="nucleotide sequence ID" value="NZ_CP136522.1"/>
</dbReference>
<evidence type="ECO:0000256" key="3">
    <source>
        <dbReference type="ARBA" id="ARBA00022448"/>
    </source>
</evidence>
<comment type="similarity">
    <text evidence="2">Belongs to the TonB-dependent receptor family. Hemoglobin/haptoglobin binding protein subfamily.</text>
</comment>
<dbReference type="PROSITE" id="PS52016">
    <property type="entry name" value="TONB_DEPENDENT_REC_3"/>
    <property type="match status" value="1"/>
</dbReference>
<evidence type="ECO:0000256" key="10">
    <source>
        <dbReference type="ARBA" id="ARBA00023237"/>
    </source>
</evidence>
<dbReference type="Pfam" id="PF07715">
    <property type="entry name" value="Plug"/>
    <property type="match status" value="1"/>
</dbReference>
<keyword evidence="6 13" id="KW-0732">Signal</keyword>
<keyword evidence="7 12" id="KW-0798">TonB box</keyword>
<dbReference type="Gene3D" id="2.170.130.10">
    <property type="entry name" value="TonB-dependent receptor, plug domain"/>
    <property type="match status" value="1"/>
</dbReference>
<evidence type="ECO:0000256" key="1">
    <source>
        <dbReference type="ARBA" id="ARBA00004571"/>
    </source>
</evidence>
<name>A0ABZ0JZ22_9GAMM</name>
<dbReference type="PANTHER" id="PTHR30069:SF29">
    <property type="entry name" value="HEMOGLOBIN AND HEMOGLOBIN-HAPTOGLOBIN-BINDING PROTEIN 1-RELATED"/>
    <property type="match status" value="1"/>
</dbReference>
<evidence type="ECO:0000256" key="9">
    <source>
        <dbReference type="ARBA" id="ARBA00023170"/>
    </source>
</evidence>
<evidence type="ECO:0000256" key="8">
    <source>
        <dbReference type="ARBA" id="ARBA00023136"/>
    </source>
</evidence>
<dbReference type="InterPro" id="IPR036942">
    <property type="entry name" value="Beta-barrel_TonB_sf"/>
</dbReference>
<gene>
    <name evidence="16" type="ORF">RGE70_01625</name>
</gene>
<dbReference type="EMBL" id="CP136522">
    <property type="protein sequence ID" value="WOT05554.1"/>
    <property type="molecule type" value="Genomic_DNA"/>
</dbReference>
<dbReference type="PANTHER" id="PTHR30069">
    <property type="entry name" value="TONB-DEPENDENT OUTER MEMBRANE RECEPTOR"/>
    <property type="match status" value="1"/>
</dbReference>
<evidence type="ECO:0000256" key="12">
    <source>
        <dbReference type="RuleBase" id="RU003357"/>
    </source>
</evidence>
<keyword evidence="8 11" id="KW-0472">Membrane</keyword>
<comment type="subcellular location">
    <subcellularLocation>
        <location evidence="1 11">Cell outer membrane</location>
        <topology evidence="1 11">Multi-pass membrane protein</topology>
    </subcellularLocation>
</comment>
<proteinExistence type="inferred from homology"/>
<protein>
    <submittedName>
        <fullName evidence="16">TonB-dependent receptor</fullName>
    </submittedName>
</protein>
<evidence type="ECO:0000313" key="16">
    <source>
        <dbReference type="EMBL" id="WOT05554.1"/>
    </source>
</evidence>
<dbReference type="InterPro" id="IPR012910">
    <property type="entry name" value="Plug_dom"/>
</dbReference>
<keyword evidence="4 11" id="KW-1134">Transmembrane beta strand</keyword>
<evidence type="ECO:0000259" key="14">
    <source>
        <dbReference type="Pfam" id="PF00593"/>
    </source>
</evidence>
<dbReference type="InterPro" id="IPR000531">
    <property type="entry name" value="Beta-barrel_TonB"/>
</dbReference>
<keyword evidence="17" id="KW-1185">Reference proteome</keyword>
<evidence type="ECO:0000256" key="5">
    <source>
        <dbReference type="ARBA" id="ARBA00022692"/>
    </source>
</evidence>
<feature type="domain" description="TonB-dependent receptor plug" evidence="15">
    <location>
        <begin position="50"/>
        <end position="137"/>
    </location>
</feature>
<evidence type="ECO:0000256" key="13">
    <source>
        <dbReference type="SAM" id="SignalP"/>
    </source>
</evidence>
<reference evidence="16 17" key="1">
    <citation type="submission" date="2023-10" db="EMBL/GenBank/DDBJ databases">
        <title>Complete genome sequence of Shewanella sp. DAU334.</title>
        <authorList>
            <person name="Lee Y.-S."/>
            <person name="Jeong H.-R."/>
            <person name="Hwang E.-J."/>
            <person name="Choi Y.-L."/>
            <person name="Kim G.-D."/>
        </authorList>
    </citation>
    <scope>NUCLEOTIDE SEQUENCE [LARGE SCALE GENOMIC DNA]</scope>
    <source>
        <strain evidence="16 17">DAU334</strain>
    </source>
</reference>
<dbReference type="InterPro" id="IPR039426">
    <property type="entry name" value="TonB-dep_rcpt-like"/>
</dbReference>
<keyword evidence="10 11" id="KW-0998">Cell outer membrane</keyword>
<evidence type="ECO:0000256" key="6">
    <source>
        <dbReference type="ARBA" id="ARBA00022729"/>
    </source>
</evidence>
<sequence length="684" mass="74952">MKLPLSFVSVSILSALFPLATFADDSAFEVIEVTGQHQRNYSAVTPESASPKTDISGLLSNLPGATVNGNGPLSGIAQYRGLYGDKVNTQVNGTTLSSAGPNAMDTPLSYASLILTERLEMTRAIAPVLAGANTIGGSVQVIESQASFDQASAKLAAQYQGNGNRSHIGGKANLGTEQHAVLVYAETLNGNDNMTTGDNRSVSPTTYNKAMAGGQYRYNLAEDAGRSESIAIGYQHLETTDAGTPALPMDIDFIRTDRVKVEGQHDINSWSLNWHLAYSDARHGMDNFSERSKPATKSARYNNADSQSYDALISLTKNAWNVGFDAQLSEHQSVITDPTNPMFNVDNFNNVSDNTFSAFAQWQQDVNRWNWQVGARVKHYQTNADEVSHSMAGSMAPINMLMTQFNYSDRSQSQTGVDIVINGRYTQTHELSWVVGLARKQDSASYQQRYLWVPMQSTGGLADGHTYVGDIDLNLETAYQIEVGSDYQTDDLTISPRVFFHRINDYIQGVAATDQTVIMAAAMMGDDNPMQFANVDAQLFGMDISGSYSINDHFNVNMIASYVHGERRDIDDNLYRISPANFNLGINYSHNNWTARIETRAVAAQDKVSETQLEQTTAGYALVNLLVSYDASNWLVKAGIDNVLDTDYQDHLAAYNRVMSSDLAAGERMSGSGLNAWITGEYRF</sequence>
<organism evidence="16 17">
    <name type="scientific">Shewanella youngdeokensis</name>
    <dbReference type="NCBI Taxonomy" id="2999068"/>
    <lineage>
        <taxon>Bacteria</taxon>
        <taxon>Pseudomonadati</taxon>
        <taxon>Pseudomonadota</taxon>
        <taxon>Gammaproteobacteria</taxon>
        <taxon>Alteromonadales</taxon>
        <taxon>Shewanellaceae</taxon>
        <taxon>Shewanella</taxon>
    </lineage>
</organism>